<gene>
    <name evidence="1" type="ORF">HNQ36_004422</name>
</gene>
<comment type="caution">
    <text evidence="1">The sequence shown here is derived from an EMBL/GenBank/DDBJ whole genome shotgun (WGS) entry which is preliminary data.</text>
</comment>
<evidence type="ECO:0000313" key="2">
    <source>
        <dbReference type="Proteomes" id="UP000521227"/>
    </source>
</evidence>
<evidence type="ECO:0008006" key="3">
    <source>
        <dbReference type="Google" id="ProtNLM"/>
    </source>
</evidence>
<name>A0A840N5G3_9BRAD</name>
<evidence type="ECO:0000313" key="1">
    <source>
        <dbReference type="EMBL" id="MBB5054420.1"/>
    </source>
</evidence>
<reference evidence="1 2" key="1">
    <citation type="submission" date="2020-08" db="EMBL/GenBank/DDBJ databases">
        <title>Genomic Encyclopedia of Type Strains, Phase IV (KMG-IV): sequencing the most valuable type-strain genomes for metagenomic binning, comparative biology and taxonomic classification.</title>
        <authorList>
            <person name="Goeker M."/>
        </authorList>
    </citation>
    <scope>NUCLEOTIDE SEQUENCE [LARGE SCALE GENOMIC DNA]</scope>
    <source>
        <strain evidence="1 2">DSM 17498</strain>
    </source>
</reference>
<organism evidence="1 2">
    <name type="scientific">Afipia massiliensis</name>
    <dbReference type="NCBI Taxonomy" id="211460"/>
    <lineage>
        <taxon>Bacteria</taxon>
        <taxon>Pseudomonadati</taxon>
        <taxon>Pseudomonadota</taxon>
        <taxon>Alphaproteobacteria</taxon>
        <taxon>Hyphomicrobiales</taxon>
        <taxon>Nitrobacteraceae</taxon>
        <taxon>Afipia</taxon>
    </lineage>
</organism>
<dbReference type="EMBL" id="JACHIJ010000007">
    <property type="protein sequence ID" value="MBB5054420.1"/>
    <property type="molecule type" value="Genomic_DNA"/>
</dbReference>
<accession>A0A840N5G3</accession>
<sequence>MKSISSNIDAYDIAQQVRQERQVHKGSFLLLEGLTDIRRFEKFVDKDKNQTINCFGRENLIGAIELLYDEAFPGALGLADADFDRVNNSLKEHEGIIYSDSHDFDMDCAATTCLQAYLNETGDVEKCEAIGTTEVIRQMIAERVKPLSVLRLVNVTQQFRYNLQWLDHDKFIIGNQLDQDVLINEVSQGAFAQNKPVLTMLVSQHSAIDYDLAQITCGHDFYACLGLALRQQLGARKIPQSWRREVEMHFRLAFNDVHFAETNLLKRILEWERENKPYIILAARFRAA</sequence>
<dbReference type="Proteomes" id="UP000521227">
    <property type="component" value="Unassembled WGS sequence"/>
</dbReference>
<protein>
    <recommendedName>
        <fullName evidence="3">DUF4435 domain-containing protein</fullName>
    </recommendedName>
</protein>
<dbReference type="RefSeq" id="WP_184088644.1">
    <property type="nucleotide sequence ID" value="NZ_JACHIJ010000007.1"/>
</dbReference>
<dbReference type="AlphaFoldDB" id="A0A840N5G3"/>
<proteinExistence type="predicted"/>